<protein>
    <submittedName>
        <fullName evidence="2">Uncharacterized protein</fullName>
    </submittedName>
</protein>
<keyword evidence="1" id="KW-0812">Transmembrane</keyword>
<evidence type="ECO:0000313" key="2">
    <source>
        <dbReference type="EMBL" id="MDP9862108.1"/>
    </source>
</evidence>
<reference evidence="2 3" key="1">
    <citation type="submission" date="2023-07" db="EMBL/GenBank/DDBJ databases">
        <title>Sequencing the genomes of 1000 actinobacteria strains.</title>
        <authorList>
            <person name="Klenk H.-P."/>
        </authorList>
    </citation>
    <scope>NUCLEOTIDE SEQUENCE [LARGE SCALE GENOMIC DNA]</scope>
    <source>
        <strain evidence="2 3">DSM 44109</strain>
    </source>
</reference>
<feature type="transmembrane region" description="Helical" evidence="1">
    <location>
        <begin position="21"/>
        <end position="43"/>
    </location>
</feature>
<keyword evidence="1" id="KW-1133">Transmembrane helix</keyword>
<keyword evidence="1" id="KW-0472">Membrane</keyword>
<comment type="caution">
    <text evidence="2">The sequence shown here is derived from an EMBL/GenBank/DDBJ whole genome shotgun (WGS) entry which is preliminary data.</text>
</comment>
<feature type="transmembrane region" description="Helical" evidence="1">
    <location>
        <begin position="49"/>
        <end position="68"/>
    </location>
</feature>
<name>A0ABT9QYN4_9ACTN</name>
<dbReference type="EMBL" id="JAUSRB010000001">
    <property type="protein sequence ID" value="MDP9862108.1"/>
    <property type="molecule type" value="Genomic_DNA"/>
</dbReference>
<gene>
    <name evidence="2" type="ORF">J2S55_001367</name>
</gene>
<feature type="transmembrane region" description="Helical" evidence="1">
    <location>
        <begin position="175"/>
        <end position="198"/>
    </location>
</feature>
<dbReference type="RefSeq" id="WP_306858102.1">
    <property type="nucleotide sequence ID" value="NZ_JAUSRB010000001.1"/>
</dbReference>
<dbReference type="Proteomes" id="UP001230426">
    <property type="component" value="Unassembled WGS sequence"/>
</dbReference>
<evidence type="ECO:0000313" key="3">
    <source>
        <dbReference type="Proteomes" id="UP001230426"/>
    </source>
</evidence>
<organism evidence="2 3">
    <name type="scientific">Streptosporangium brasiliense</name>
    <dbReference type="NCBI Taxonomy" id="47480"/>
    <lineage>
        <taxon>Bacteria</taxon>
        <taxon>Bacillati</taxon>
        <taxon>Actinomycetota</taxon>
        <taxon>Actinomycetes</taxon>
        <taxon>Streptosporangiales</taxon>
        <taxon>Streptosporangiaceae</taxon>
        <taxon>Streptosporangium</taxon>
    </lineage>
</organism>
<accession>A0ABT9QYN4</accession>
<proteinExistence type="predicted"/>
<sequence>MGLTPRSHSWQWGKARAQMQVTAVTAAAPLLVLGVVAAILLGFSWRGLLWGLGLATLAAVVPSLLVLLSGRLSSNLADPTLAGPATTVLHLRAGVLLELARLGVVTLQDVQLRDAVWLGLGVQSLNVLVGLVLYAGIVTLRPSPLDLEQAAAGCSDSYSYGQGVLGFGRNTLVEVGLSLLLALSPWLAFVTVPVGAIWEALTGRTQTTPRTRAR</sequence>
<evidence type="ECO:0000256" key="1">
    <source>
        <dbReference type="SAM" id="Phobius"/>
    </source>
</evidence>
<keyword evidence="3" id="KW-1185">Reference proteome</keyword>
<feature type="transmembrane region" description="Helical" evidence="1">
    <location>
        <begin position="115"/>
        <end position="137"/>
    </location>
</feature>